<feature type="transmembrane region" description="Helical" evidence="1">
    <location>
        <begin position="63"/>
        <end position="84"/>
    </location>
</feature>
<name>A0A2N7VFE7_9BURK</name>
<dbReference type="AlphaFoldDB" id="A0A2N7VFE7"/>
<organism evidence="2 3">
    <name type="scientific">Trinickia dabaoshanensis</name>
    <dbReference type="NCBI Taxonomy" id="564714"/>
    <lineage>
        <taxon>Bacteria</taxon>
        <taxon>Pseudomonadati</taxon>
        <taxon>Pseudomonadota</taxon>
        <taxon>Betaproteobacteria</taxon>
        <taxon>Burkholderiales</taxon>
        <taxon>Burkholderiaceae</taxon>
        <taxon>Trinickia</taxon>
    </lineage>
</organism>
<feature type="transmembrane region" description="Helical" evidence="1">
    <location>
        <begin position="148"/>
        <end position="172"/>
    </location>
</feature>
<keyword evidence="1" id="KW-0472">Membrane</keyword>
<dbReference type="Proteomes" id="UP000235616">
    <property type="component" value="Unassembled WGS sequence"/>
</dbReference>
<comment type="caution">
    <text evidence="2">The sequence shown here is derived from an EMBL/GenBank/DDBJ whole genome shotgun (WGS) entry which is preliminary data.</text>
</comment>
<reference evidence="2 3" key="1">
    <citation type="submission" date="2018-01" db="EMBL/GenBank/DDBJ databases">
        <title>Whole genome analyses suggest that Burkholderia sensu lato contains two further novel genera in the rhizoxinica-symbiotica group Mycetohabitans gen. nov., and Trinickia gen. nov.: implications for the evolution of diazotrophy and nodulation in the Burkholderiaceae.</title>
        <authorList>
            <person name="Estrada-de los Santos P."/>
            <person name="Palmer M."/>
            <person name="Chavez-Ramirez B."/>
            <person name="Beukes C."/>
            <person name="Steenkamp E.T."/>
            <person name="Hirsch A.M."/>
            <person name="Manyaka P."/>
            <person name="Maluk M."/>
            <person name="Lafos M."/>
            <person name="Crook M."/>
            <person name="Gross E."/>
            <person name="Simon M.F."/>
            <person name="Bueno dos Reis Junior F."/>
            <person name="Poole P.S."/>
            <person name="Venter S.N."/>
            <person name="James E.K."/>
        </authorList>
    </citation>
    <scope>NUCLEOTIDE SEQUENCE [LARGE SCALE GENOMIC DNA]</scope>
    <source>
        <strain evidence="2 3">GIMN1.004</strain>
    </source>
</reference>
<feature type="transmembrane region" description="Helical" evidence="1">
    <location>
        <begin position="311"/>
        <end position="330"/>
    </location>
</feature>
<keyword evidence="3" id="KW-1185">Reference proteome</keyword>
<feature type="transmembrane region" description="Helical" evidence="1">
    <location>
        <begin position="119"/>
        <end position="136"/>
    </location>
</feature>
<protein>
    <submittedName>
        <fullName evidence="2">Uncharacterized protein</fullName>
    </submittedName>
</protein>
<feature type="transmembrane region" description="Helical" evidence="1">
    <location>
        <begin position="382"/>
        <end position="403"/>
    </location>
</feature>
<gene>
    <name evidence="2" type="ORF">C0Z18_25700</name>
</gene>
<keyword evidence="1" id="KW-1133">Transmembrane helix</keyword>
<dbReference type="EMBL" id="PNYA01000028">
    <property type="protein sequence ID" value="PMS15871.1"/>
    <property type="molecule type" value="Genomic_DNA"/>
</dbReference>
<keyword evidence="1" id="KW-0812">Transmembrane</keyword>
<evidence type="ECO:0000256" key="1">
    <source>
        <dbReference type="SAM" id="Phobius"/>
    </source>
</evidence>
<sequence length="675" mass="75807">MPIAIFAVFGSTLLVVTNPGYFWDDWVWIFHDSAENIQIGKELGVWWGGYLTTIINGLPSPSIAMRITALVAWIVTGATVAVLLHRHARVTRMTAFQFFLIYCATHVAMIRFLTSVALYNVYIAAFWLGAAVLLGARRSVLGRWLGLVLLFFSFYLNSLILLYALLVALIVFSEVRPTLTFAENPLSAPGWTKLYRVRAVACALFAQARPALLDFARKNVSLLALPIVFVLVKRLTTAKSELYGSYNAIDAHLVLSAIGTSFTLVHPVLRDFFAVTLRSVPLAALIASTLICFGLLRLLPRRAARSPWRDIGLQLVLGLLFFAAAIYPYVVVGKTPDLTSFYDARNILPAVAAIDLILLALIDLLDRAFAPVPLLARYGRDLLLGFVLATSISGGVVTGINLWHDWLRQTATIDFLREHRDQLRDDRTFVFDDQSTLSRIGDRTIWNYEYTGNLIRAYGGRDHFGVSISEYVQWPKNVALLSNKVLRRRFNIRDYDFRKPHVIVTMKDGAMPLKPVRVLSLVAEYLRRDPEWESDVAQYFTLSTAKEFVEADDRVAEMFDMAAALAAYRRDHGCYPTLSGTPCAEPKHALFDNGNVAPLPVVGDIPGLFPTYMKRPELMRAHLDDPHYLYFSDGVDYKLVYAHASDLPYARQTHPALIDMQNLGYGVWTSDARAW</sequence>
<evidence type="ECO:0000313" key="2">
    <source>
        <dbReference type="EMBL" id="PMS15871.1"/>
    </source>
</evidence>
<proteinExistence type="predicted"/>
<feature type="transmembrane region" description="Helical" evidence="1">
    <location>
        <begin position="350"/>
        <end position="370"/>
    </location>
</feature>
<feature type="transmembrane region" description="Helical" evidence="1">
    <location>
        <begin position="248"/>
        <end position="269"/>
    </location>
</feature>
<accession>A0A2N7VFE7</accession>
<evidence type="ECO:0000313" key="3">
    <source>
        <dbReference type="Proteomes" id="UP000235616"/>
    </source>
</evidence>
<feature type="transmembrane region" description="Helical" evidence="1">
    <location>
        <begin position="281"/>
        <end position="299"/>
    </location>
</feature>